<dbReference type="InterPro" id="IPR056599">
    <property type="entry name" value="AAA_lid_fung"/>
</dbReference>
<dbReference type="Proteomes" id="UP001396898">
    <property type="component" value="Unassembled WGS sequence"/>
</dbReference>
<evidence type="ECO:0000313" key="4">
    <source>
        <dbReference type="Proteomes" id="UP001396898"/>
    </source>
</evidence>
<gene>
    <name evidence="3" type="ORF">PG991_001576</name>
</gene>
<sequence>MQVTPETVPGLFTNGLRCFEEILPWLDQSLELSESPILEAAYEECTRFRIWGLQNGVSSSDDTCASLGERLKEQPEVEQLVLEILHDANSTLSKIMQEIKEHRSDSFVRTSELETDSDTSVSSDSTSTSILMGHLKRLFENVAELYTLQTLLRTPSMKIQHPHSTQSSVVVPIYQPDNEGVKSTSDDLKQTFSPASARGENPGNRKPNTYLPKWNEAPVASPTTQWPLSQHSASTDMYSDEVPKKLLAEQKSNNRHLVRSDTTAVGDYQVFHWIGDSVFLEPPSWEQGDKTYFLKGHRRISSVSEYTKYHPKIAFAVLRIYSENAQPPKGFANIHGTLPSPKPSKEYVKFIAPEMISAMQRFLISIPNFDDQLLESNMYDEERFGPTGEPLAQSVAPTLVSTSKLDDEIPRPYLFWFFCRSQANEAIGKLQRHDAFLITIFRDWIETAYGPLWKTVNSEFAKGLVSPQSIQYLIRPGDVLVSQKGSVIESYIATSWLFQHPTEKPDHQNIMIKYSVECWCWDDNGIRKRHTTRGLRISTSSRYTSIKTLEVSPLWSRHVKLQRQLEKRGRTFCECRKGKLVSYAKEGVDEVNMANDKFIIDAATYRMFQRRVPFANQGMYSYSRMLQSNIEDEPDELADSYEEPPKQPLLLVFPRQVTAFDLKRNLWTKIEVDNIREVTWDQSSFDKLALQRDSKELIEALVTSQIDASEGTDIVAGKGNGLIMLLHGGPGTGKTFTAESIAELAHKPLFRVTCSGIGTKPEEAEPYLELVFYLRKKWDCIVLLDEADVFLEQRGRYDLTRNAMVSVFLKIMEYHQGILLLTSNRPGLFDEAFKSRIQLSLRYPDLTEEYRYLIWSNFIDRLESFSDPKISCQNLRNHLNPLAAIEMNGRQIRNVITNARQLAKFRNKYLDYDLLRHVMEMSMEFEVYTRAVNEDITDQERARGEGWR</sequence>
<reference evidence="3 4" key="1">
    <citation type="submission" date="2023-01" db="EMBL/GenBank/DDBJ databases">
        <title>Analysis of 21 Apiospora genomes using comparative genomics revels a genus with tremendous synthesis potential of carbohydrate active enzymes and secondary metabolites.</title>
        <authorList>
            <person name="Sorensen T."/>
        </authorList>
    </citation>
    <scope>NUCLEOTIDE SEQUENCE [LARGE SCALE GENOMIC DNA]</scope>
    <source>
        <strain evidence="3 4">CBS 20057</strain>
    </source>
</reference>
<dbReference type="EMBL" id="JAQQWI010000004">
    <property type="protein sequence ID" value="KAK8036439.1"/>
    <property type="molecule type" value="Genomic_DNA"/>
</dbReference>
<dbReference type="PANTHER" id="PTHR46411:SF2">
    <property type="entry name" value="AAA+ ATPASE DOMAIN-CONTAINING PROTEIN"/>
    <property type="match status" value="1"/>
</dbReference>
<dbReference type="CDD" id="cd19481">
    <property type="entry name" value="RecA-like_protease"/>
    <property type="match status" value="1"/>
</dbReference>
<dbReference type="SMART" id="SM00382">
    <property type="entry name" value="AAA"/>
    <property type="match status" value="1"/>
</dbReference>
<comment type="caution">
    <text evidence="3">The sequence shown here is derived from an EMBL/GenBank/DDBJ whole genome shotgun (WGS) entry which is preliminary data.</text>
</comment>
<organism evidence="3 4">
    <name type="scientific">Apiospora marii</name>
    <dbReference type="NCBI Taxonomy" id="335849"/>
    <lineage>
        <taxon>Eukaryota</taxon>
        <taxon>Fungi</taxon>
        <taxon>Dikarya</taxon>
        <taxon>Ascomycota</taxon>
        <taxon>Pezizomycotina</taxon>
        <taxon>Sordariomycetes</taxon>
        <taxon>Xylariomycetidae</taxon>
        <taxon>Amphisphaeriales</taxon>
        <taxon>Apiosporaceae</taxon>
        <taxon>Apiospora</taxon>
    </lineage>
</organism>
<feature type="region of interest" description="Disordered" evidence="1">
    <location>
        <begin position="177"/>
        <end position="212"/>
    </location>
</feature>
<protein>
    <submittedName>
        <fullName evidence="3">AAA family ATPase</fullName>
    </submittedName>
</protein>
<evidence type="ECO:0000256" key="1">
    <source>
        <dbReference type="SAM" id="MobiDB-lite"/>
    </source>
</evidence>
<evidence type="ECO:0000313" key="3">
    <source>
        <dbReference type="EMBL" id="KAK8036439.1"/>
    </source>
</evidence>
<dbReference type="PANTHER" id="PTHR46411">
    <property type="entry name" value="FAMILY ATPASE, PUTATIVE-RELATED"/>
    <property type="match status" value="1"/>
</dbReference>
<dbReference type="Gene3D" id="3.40.50.300">
    <property type="entry name" value="P-loop containing nucleotide triphosphate hydrolases"/>
    <property type="match status" value="1"/>
</dbReference>
<dbReference type="Pfam" id="PF23232">
    <property type="entry name" value="AAA_lid_13"/>
    <property type="match status" value="1"/>
</dbReference>
<dbReference type="SUPFAM" id="SSF52540">
    <property type="entry name" value="P-loop containing nucleoside triphosphate hydrolases"/>
    <property type="match status" value="1"/>
</dbReference>
<dbReference type="InterPro" id="IPR003593">
    <property type="entry name" value="AAA+_ATPase"/>
</dbReference>
<proteinExistence type="predicted"/>
<dbReference type="Pfam" id="PF22942">
    <property type="entry name" value="DUF7025"/>
    <property type="match status" value="1"/>
</dbReference>
<keyword evidence="4" id="KW-1185">Reference proteome</keyword>
<dbReference type="InterPro" id="IPR003959">
    <property type="entry name" value="ATPase_AAA_core"/>
</dbReference>
<evidence type="ECO:0000259" key="2">
    <source>
        <dbReference type="SMART" id="SM00382"/>
    </source>
</evidence>
<feature type="domain" description="AAA+ ATPase" evidence="2">
    <location>
        <begin position="720"/>
        <end position="847"/>
    </location>
</feature>
<name>A0ABR1SRV0_9PEZI</name>
<dbReference type="InterPro" id="IPR054289">
    <property type="entry name" value="DUF7025"/>
</dbReference>
<dbReference type="InterPro" id="IPR027417">
    <property type="entry name" value="P-loop_NTPase"/>
</dbReference>
<dbReference type="Pfam" id="PF00004">
    <property type="entry name" value="AAA"/>
    <property type="match status" value="1"/>
</dbReference>
<accession>A0ABR1SRV0</accession>